<evidence type="ECO:0000313" key="3">
    <source>
        <dbReference type="EMBL" id="KAJ7302448.1"/>
    </source>
</evidence>
<keyword evidence="4" id="KW-1185">Reference proteome</keyword>
<keyword evidence="2" id="KW-1133">Transmembrane helix</keyword>
<protein>
    <submittedName>
        <fullName evidence="3">Uncharacterized protein</fullName>
    </submittedName>
</protein>
<accession>A0AAD6Z0E3</accession>
<proteinExistence type="predicted"/>
<gene>
    <name evidence="3" type="ORF">DFH08DRAFT_977867</name>
</gene>
<organism evidence="3 4">
    <name type="scientific">Mycena albidolilacea</name>
    <dbReference type="NCBI Taxonomy" id="1033008"/>
    <lineage>
        <taxon>Eukaryota</taxon>
        <taxon>Fungi</taxon>
        <taxon>Dikarya</taxon>
        <taxon>Basidiomycota</taxon>
        <taxon>Agaricomycotina</taxon>
        <taxon>Agaricomycetes</taxon>
        <taxon>Agaricomycetidae</taxon>
        <taxon>Agaricales</taxon>
        <taxon>Marasmiineae</taxon>
        <taxon>Mycenaceae</taxon>
        <taxon>Mycena</taxon>
    </lineage>
</organism>
<evidence type="ECO:0000313" key="4">
    <source>
        <dbReference type="Proteomes" id="UP001218218"/>
    </source>
</evidence>
<keyword evidence="2" id="KW-0812">Transmembrane</keyword>
<dbReference type="AlphaFoldDB" id="A0AAD6Z0E3"/>
<evidence type="ECO:0000256" key="2">
    <source>
        <dbReference type="SAM" id="Phobius"/>
    </source>
</evidence>
<keyword evidence="2" id="KW-0472">Membrane</keyword>
<feature type="region of interest" description="Disordered" evidence="1">
    <location>
        <begin position="1"/>
        <end position="35"/>
    </location>
</feature>
<name>A0AAD6Z0E3_9AGAR</name>
<comment type="caution">
    <text evidence="3">The sequence shown here is derived from an EMBL/GenBank/DDBJ whole genome shotgun (WGS) entry which is preliminary data.</text>
</comment>
<feature type="transmembrane region" description="Helical" evidence="2">
    <location>
        <begin position="40"/>
        <end position="62"/>
    </location>
</feature>
<dbReference type="Proteomes" id="UP001218218">
    <property type="component" value="Unassembled WGS sequence"/>
</dbReference>
<reference evidence="3" key="1">
    <citation type="submission" date="2023-03" db="EMBL/GenBank/DDBJ databases">
        <title>Massive genome expansion in bonnet fungi (Mycena s.s.) driven by repeated elements and novel gene families across ecological guilds.</title>
        <authorList>
            <consortium name="Lawrence Berkeley National Laboratory"/>
            <person name="Harder C.B."/>
            <person name="Miyauchi S."/>
            <person name="Viragh M."/>
            <person name="Kuo A."/>
            <person name="Thoen E."/>
            <person name="Andreopoulos B."/>
            <person name="Lu D."/>
            <person name="Skrede I."/>
            <person name="Drula E."/>
            <person name="Henrissat B."/>
            <person name="Morin E."/>
            <person name="Kohler A."/>
            <person name="Barry K."/>
            <person name="LaButti K."/>
            <person name="Morin E."/>
            <person name="Salamov A."/>
            <person name="Lipzen A."/>
            <person name="Mereny Z."/>
            <person name="Hegedus B."/>
            <person name="Baldrian P."/>
            <person name="Stursova M."/>
            <person name="Weitz H."/>
            <person name="Taylor A."/>
            <person name="Grigoriev I.V."/>
            <person name="Nagy L.G."/>
            <person name="Martin F."/>
            <person name="Kauserud H."/>
        </authorList>
    </citation>
    <scope>NUCLEOTIDE SEQUENCE</scope>
    <source>
        <strain evidence="3">CBHHK002</strain>
    </source>
</reference>
<sequence length="101" mass="11155">MPFWSSVYQPIPQDEKVSDSEAAPDLSDPRTDRQTNREKWLGRILLCVAAGNLLVAFATVIATRDISKLRIPLAGVDISALPRPDPYVGLNLIISWFHAAP</sequence>
<evidence type="ECO:0000256" key="1">
    <source>
        <dbReference type="SAM" id="MobiDB-lite"/>
    </source>
</evidence>
<dbReference type="EMBL" id="JARIHO010000116">
    <property type="protein sequence ID" value="KAJ7302448.1"/>
    <property type="molecule type" value="Genomic_DNA"/>
</dbReference>